<evidence type="ECO:0000313" key="3">
    <source>
        <dbReference type="Proteomes" id="UP001217417"/>
    </source>
</evidence>
<protein>
    <submittedName>
        <fullName evidence="2">Uncharacterized protein</fullName>
    </submittedName>
</protein>
<name>A0AAD7VPF3_9ASCO</name>
<accession>A0AAD7VPF3</accession>
<feature type="transmembrane region" description="Helical" evidence="1">
    <location>
        <begin position="12"/>
        <end position="30"/>
    </location>
</feature>
<keyword evidence="1" id="KW-0812">Transmembrane</keyword>
<keyword evidence="1" id="KW-0472">Membrane</keyword>
<gene>
    <name evidence="2" type="ORF">POJ06DRAFT_286961</name>
</gene>
<sequence length="127" mass="14100">MIFDNEERGMTIGSVIFDLLAVTFTDVAFVKRVTITMRMIRPSVSTVEVQLAQAASEKVEENTNGLKFDVEQVVKTFANDIVMSGETHMAKGLILFFNGPPIYFFKWAAPHMVCCGGRAGYLLSRAD</sequence>
<comment type="caution">
    <text evidence="2">The sequence shown here is derived from an EMBL/GenBank/DDBJ whole genome shotgun (WGS) entry which is preliminary data.</text>
</comment>
<proteinExistence type="predicted"/>
<keyword evidence="1" id="KW-1133">Transmembrane helix</keyword>
<dbReference type="AlphaFoldDB" id="A0AAD7VPF3"/>
<evidence type="ECO:0000256" key="1">
    <source>
        <dbReference type="SAM" id="Phobius"/>
    </source>
</evidence>
<dbReference type="Proteomes" id="UP001217417">
    <property type="component" value="Unassembled WGS sequence"/>
</dbReference>
<dbReference type="GeneID" id="80885416"/>
<dbReference type="EMBL" id="JARPMG010000013">
    <property type="protein sequence ID" value="KAJ8096671.1"/>
    <property type="molecule type" value="Genomic_DNA"/>
</dbReference>
<reference evidence="2" key="1">
    <citation type="submission" date="2023-03" db="EMBL/GenBank/DDBJ databases">
        <title>Near-Complete genome sequence of Lipomyces tetrasporous NRRL Y-64009, an oleaginous yeast capable of growing on lignocellulosic hydrolysates.</title>
        <authorList>
            <consortium name="Lawrence Berkeley National Laboratory"/>
            <person name="Jagtap S.S."/>
            <person name="Liu J.-J."/>
            <person name="Walukiewicz H.E."/>
            <person name="Pangilinan J."/>
            <person name="Lipzen A."/>
            <person name="Ahrendt S."/>
            <person name="Koriabine M."/>
            <person name="Cobaugh K."/>
            <person name="Salamov A."/>
            <person name="Yoshinaga Y."/>
            <person name="Ng V."/>
            <person name="Daum C."/>
            <person name="Grigoriev I.V."/>
            <person name="Slininger P.J."/>
            <person name="Dien B.S."/>
            <person name="Jin Y.-S."/>
            <person name="Rao C.V."/>
        </authorList>
    </citation>
    <scope>NUCLEOTIDE SEQUENCE</scope>
    <source>
        <strain evidence="2">NRRL Y-64009</strain>
    </source>
</reference>
<keyword evidence="3" id="KW-1185">Reference proteome</keyword>
<evidence type="ECO:0000313" key="2">
    <source>
        <dbReference type="EMBL" id="KAJ8096671.1"/>
    </source>
</evidence>
<dbReference type="RefSeq" id="XP_056040121.1">
    <property type="nucleotide sequence ID" value="XM_056190250.1"/>
</dbReference>
<organism evidence="2 3">
    <name type="scientific">Lipomyces tetrasporus</name>
    <dbReference type="NCBI Taxonomy" id="54092"/>
    <lineage>
        <taxon>Eukaryota</taxon>
        <taxon>Fungi</taxon>
        <taxon>Dikarya</taxon>
        <taxon>Ascomycota</taxon>
        <taxon>Saccharomycotina</taxon>
        <taxon>Lipomycetes</taxon>
        <taxon>Lipomycetales</taxon>
        <taxon>Lipomycetaceae</taxon>
        <taxon>Lipomyces</taxon>
    </lineage>
</organism>